<dbReference type="EMBL" id="ADNV01000342">
    <property type="protein sequence ID" value="EFG74992.1"/>
    <property type="molecule type" value="Genomic_DNA"/>
</dbReference>
<dbReference type="AlphaFoldDB" id="D5PG22"/>
<evidence type="ECO:0000313" key="1">
    <source>
        <dbReference type="EMBL" id="EFG74992.1"/>
    </source>
</evidence>
<dbReference type="Proteomes" id="UP000003653">
    <property type="component" value="Unassembled WGS sequence"/>
</dbReference>
<comment type="caution">
    <text evidence="1">The sequence shown here is derived from an EMBL/GenBank/DDBJ whole genome shotgun (WGS) entry which is preliminary data.</text>
</comment>
<protein>
    <submittedName>
        <fullName evidence="1">Uncharacterized protein</fullName>
    </submittedName>
</protein>
<gene>
    <name evidence="1" type="ORF">HMPREF0591_5116</name>
</gene>
<accession>D5PG22</accession>
<dbReference type="HOGENOM" id="CLU_2369836_0_0_11"/>
<sequence length="95" mass="10432">MRTRHAISTFRRRCCRAPDPAALRTQGVRPGQVRQQLSACQPGQRAPVGLWAQSRPFPGICETRTATRRPPRHVRLHALPAGGAEPSAGTVGHRH</sequence>
<name>D5PG22_9MYCO</name>
<proteinExistence type="predicted"/>
<reference evidence="1 2" key="1">
    <citation type="submission" date="2010-04" db="EMBL/GenBank/DDBJ databases">
        <authorList>
            <person name="Muzny D."/>
            <person name="Qin X."/>
            <person name="Deng J."/>
            <person name="Jiang H."/>
            <person name="Liu Y."/>
            <person name="Qu J."/>
            <person name="Song X.-Z."/>
            <person name="Zhang L."/>
            <person name="Thornton R."/>
            <person name="Coyle M."/>
            <person name="Francisco L."/>
            <person name="Jackson L."/>
            <person name="Javaid M."/>
            <person name="Korchina V."/>
            <person name="Kovar C."/>
            <person name="Mata R."/>
            <person name="Mathew T."/>
            <person name="Ngo R."/>
            <person name="Nguyen L."/>
            <person name="Nguyen N."/>
            <person name="Okwuonu G."/>
            <person name="Ongeri F."/>
            <person name="Pham C."/>
            <person name="Simmons D."/>
            <person name="Wilczek-Boney K."/>
            <person name="Hale W."/>
            <person name="Jakkamsetti A."/>
            <person name="Pham P."/>
            <person name="Ruth R."/>
            <person name="San Lucas F."/>
            <person name="Warren J."/>
            <person name="Zhang J."/>
            <person name="Zhao Z."/>
            <person name="Zhou C."/>
            <person name="Zhu D."/>
            <person name="Lee S."/>
            <person name="Bess C."/>
            <person name="Blankenburg K."/>
            <person name="Forbes L."/>
            <person name="Fu Q."/>
            <person name="Gubbala S."/>
            <person name="Hirani K."/>
            <person name="Jayaseelan J.C."/>
            <person name="Lara F."/>
            <person name="Munidasa M."/>
            <person name="Palculict T."/>
            <person name="Patil S."/>
            <person name="Pu L.-L."/>
            <person name="Saada N."/>
            <person name="Tang L."/>
            <person name="Weissenberger G."/>
            <person name="Zhu Y."/>
            <person name="Hemphill L."/>
            <person name="Shang Y."/>
            <person name="Youmans B."/>
            <person name="Ayvaz T."/>
            <person name="Ross M."/>
            <person name="Santibanez J."/>
            <person name="Aqrawi P."/>
            <person name="Gross S."/>
            <person name="Joshi V."/>
            <person name="Fowler G."/>
            <person name="Nazareth L."/>
            <person name="Reid J."/>
            <person name="Worley K."/>
            <person name="Petrosino J."/>
            <person name="Highlander S."/>
            <person name="Gibbs R."/>
        </authorList>
    </citation>
    <scope>NUCLEOTIDE SEQUENCE [LARGE SCALE GENOMIC DNA]</scope>
    <source>
        <strain evidence="1 2">ATCC BAA-614</strain>
    </source>
</reference>
<organism evidence="1 2">
    <name type="scientific">Mycobacterium parascrofulaceum ATCC BAA-614</name>
    <dbReference type="NCBI Taxonomy" id="525368"/>
    <lineage>
        <taxon>Bacteria</taxon>
        <taxon>Bacillati</taxon>
        <taxon>Actinomycetota</taxon>
        <taxon>Actinomycetes</taxon>
        <taxon>Mycobacteriales</taxon>
        <taxon>Mycobacteriaceae</taxon>
        <taxon>Mycobacterium</taxon>
        <taxon>Mycobacterium simiae complex</taxon>
    </lineage>
</organism>
<evidence type="ECO:0000313" key="2">
    <source>
        <dbReference type="Proteomes" id="UP000003653"/>
    </source>
</evidence>
<keyword evidence="2" id="KW-1185">Reference proteome</keyword>